<evidence type="ECO:0000256" key="1">
    <source>
        <dbReference type="ARBA" id="ARBA00001966"/>
    </source>
</evidence>
<dbReference type="SFLD" id="SFLDF00562">
    <property type="entry name" value="HemN-like__clustered_with_heat"/>
    <property type="match status" value="1"/>
</dbReference>
<evidence type="ECO:0000256" key="4">
    <source>
        <dbReference type="ARBA" id="ARBA00022617"/>
    </source>
</evidence>
<protein>
    <recommendedName>
        <fullName evidence="3 10">Heme chaperone HemW</fullName>
    </recommendedName>
</protein>
<dbReference type="SUPFAM" id="SSF102114">
    <property type="entry name" value="Radical SAM enzymes"/>
    <property type="match status" value="1"/>
</dbReference>
<proteinExistence type="inferred from homology"/>
<comment type="function">
    <text evidence="10">Probably acts as a heme chaperone, transferring heme to an unknown acceptor. Binds one molecule of heme per monomer, possibly covalently. Binds 1 [4Fe-4S] cluster. The cluster is coordinated with 3 cysteines and an exchangeable S-adenosyl-L-methionine.</text>
</comment>
<gene>
    <name evidence="12" type="ORF">FDW42_04815</name>
</gene>
<dbReference type="Pfam" id="PF04055">
    <property type="entry name" value="Radical_SAM"/>
    <property type="match status" value="1"/>
</dbReference>
<feature type="domain" description="Radical SAM core" evidence="11">
    <location>
        <begin position="1"/>
        <end position="235"/>
    </location>
</feature>
<dbReference type="GO" id="GO:0046872">
    <property type="term" value="F:metal ion binding"/>
    <property type="evidence" value="ECO:0007669"/>
    <property type="project" value="UniProtKB-UniRule"/>
</dbReference>
<dbReference type="PROSITE" id="PS51918">
    <property type="entry name" value="RADICAL_SAM"/>
    <property type="match status" value="1"/>
</dbReference>
<keyword evidence="10" id="KW-0963">Cytoplasm</keyword>
<dbReference type="GO" id="GO:0051539">
    <property type="term" value="F:4 iron, 4 sulfur cluster binding"/>
    <property type="evidence" value="ECO:0007669"/>
    <property type="project" value="UniProtKB-UniRule"/>
</dbReference>
<keyword evidence="9 10" id="KW-0143">Chaperone</keyword>
<sequence>MHFYIHIPFCESKCHYCSFTSLKKKDYEEAYFNALLKDLNYQISYFKLAKNSIKTLFIGGGTPSVVDVKFYEKIFKTLTPFLEEKAEISCEANPNSGNFNWLKNMKELGINRISFGAQSFNEKKLQFLGRTHSSKAIFESLENAKKAGFKNVNLDMIYDTKLDDKKMLKFELFHLEKTKQLIKHLSAYHLSIEENTAFSKLFHYKKNAPNLMRYFIKGIENLGFKQYEISNFSKNKPCLHNLSYWQGKNYLSAGLSGVGFYKNQRFYTHKNLKEYIKEPCFRKIEHLSLEDLNLERLFLGLRSVVGVKENSLNNAQKTKAKLLLKAKKLEFEKGRYFNKNFLLSDELALFISS</sequence>
<evidence type="ECO:0000256" key="5">
    <source>
        <dbReference type="ARBA" id="ARBA00022691"/>
    </source>
</evidence>
<keyword evidence="4 10" id="KW-0349">Heme</keyword>
<dbReference type="SFLD" id="SFLDG01065">
    <property type="entry name" value="anaerobic_coproporphyrinogen-I"/>
    <property type="match status" value="1"/>
</dbReference>
<dbReference type="PANTHER" id="PTHR13932:SF5">
    <property type="entry name" value="RADICAL S-ADENOSYL METHIONINE DOMAIN-CONTAINING PROTEIN 1, MITOCHONDRIAL"/>
    <property type="match status" value="1"/>
</dbReference>
<comment type="subcellular location">
    <subcellularLocation>
        <location evidence="10">Cytoplasm</location>
    </subcellularLocation>
</comment>
<dbReference type="SFLD" id="SFLDS00029">
    <property type="entry name" value="Radical_SAM"/>
    <property type="match status" value="1"/>
</dbReference>
<dbReference type="AlphaFoldDB" id="A0AAX2UJ56"/>
<organism evidence="12 13">
    <name type="scientific">Campylobacter helveticus</name>
    <dbReference type="NCBI Taxonomy" id="28898"/>
    <lineage>
        <taxon>Bacteria</taxon>
        <taxon>Pseudomonadati</taxon>
        <taxon>Campylobacterota</taxon>
        <taxon>Epsilonproteobacteria</taxon>
        <taxon>Campylobacterales</taxon>
        <taxon>Campylobacteraceae</taxon>
        <taxon>Campylobacter</taxon>
    </lineage>
</organism>
<dbReference type="CDD" id="cd01335">
    <property type="entry name" value="Radical_SAM"/>
    <property type="match status" value="1"/>
</dbReference>
<dbReference type="RefSeq" id="WP_139018069.1">
    <property type="nucleotide sequence ID" value="NZ_CAUWMG010000011.1"/>
</dbReference>
<evidence type="ECO:0000259" key="11">
    <source>
        <dbReference type="PROSITE" id="PS51918"/>
    </source>
</evidence>
<evidence type="ECO:0000256" key="7">
    <source>
        <dbReference type="ARBA" id="ARBA00023004"/>
    </source>
</evidence>
<dbReference type="GO" id="GO:0004109">
    <property type="term" value="F:coproporphyrinogen oxidase activity"/>
    <property type="evidence" value="ECO:0007669"/>
    <property type="project" value="InterPro"/>
</dbReference>
<keyword evidence="8 10" id="KW-0411">Iron-sulfur</keyword>
<accession>A0AAX2UJ56</accession>
<comment type="similarity">
    <text evidence="2">Belongs to the anaerobic coproporphyrinogen-III oxidase family. HemW subfamily.</text>
</comment>
<evidence type="ECO:0000256" key="8">
    <source>
        <dbReference type="ARBA" id="ARBA00023014"/>
    </source>
</evidence>
<reference evidence="12 13" key="1">
    <citation type="submission" date="2019-05" db="EMBL/GenBank/DDBJ databases">
        <title>Draft genomes of eight strains of Campylobacter helveticus isolated from cats and a dog in New Zealand.</title>
        <authorList>
            <person name="Bojanic K."/>
            <person name="Midwinter A.C."/>
            <person name="Biggs P.J."/>
            <person name="Acke E."/>
            <person name="Cornelius A.J."/>
            <person name="Marshall J.C."/>
        </authorList>
    </citation>
    <scope>NUCLEOTIDE SEQUENCE [LARGE SCALE GENOMIC DNA]</scope>
    <source>
        <strain evidence="12 13">ACP123b</strain>
    </source>
</reference>
<dbReference type="NCBIfam" id="TIGR00539">
    <property type="entry name" value="hemN_rel"/>
    <property type="match status" value="1"/>
</dbReference>
<evidence type="ECO:0000313" key="13">
    <source>
        <dbReference type="Proteomes" id="UP000306813"/>
    </source>
</evidence>
<keyword evidence="6 10" id="KW-0479">Metal-binding</keyword>
<dbReference type="InterPro" id="IPR034505">
    <property type="entry name" value="Coproporphyrinogen-III_oxidase"/>
</dbReference>
<dbReference type="GO" id="GO:0006779">
    <property type="term" value="P:porphyrin-containing compound biosynthetic process"/>
    <property type="evidence" value="ECO:0007669"/>
    <property type="project" value="InterPro"/>
</dbReference>
<dbReference type="InterPro" id="IPR007197">
    <property type="entry name" value="rSAM"/>
</dbReference>
<dbReference type="InterPro" id="IPR006638">
    <property type="entry name" value="Elp3/MiaA/NifB-like_rSAM"/>
</dbReference>
<dbReference type="GO" id="GO:0005737">
    <property type="term" value="C:cytoplasm"/>
    <property type="evidence" value="ECO:0007669"/>
    <property type="project" value="UniProtKB-SubCell"/>
</dbReference>
<dbReference type="EMBL" id="VDBS01000036">
    <property type="protein sequence ID" value="TNB57584.1"/>
    <property type="molecule type" value="Genomic_DNA"/>
</dbReference>
<evidence type="ECO:0000256" key="10">
    <source>
        <dbReference type="RuleBase" id="RU364116"/>
    </source>
</evidence>
<dbReference type="InterPro" id="IPR013785">
    <property type="entry name" value="Aldolase_TIM"/>
</dbReference>
<keyword evidence="10" id="KW-0004">4Fe-4S</keyword>
<comment type="cofactor">
    <cofactor evidence="1">
        <name>[4Fe-4S] cluster</name>
        <dbReference type="ChEBI" id="CHEBI:49883"/>
    </cofactor>
</comment>
<comment type="caution">
    <text evidence="12">The sequence shown here is derived from an EMBL/GenBank/DDBJ whole genome shotgun (WGS) entry which is preliminary data.</text>
</comment>
<dbReference type="InterPro" id="IPR058240">
    <property type="entry name" value="rSAM_sf"/>
</dbReference>
<dbReference type="InterPro" id="IPR004559">
    <property type="entry name" value="HemW-like"/>
</dbReference>
<evidence type="ECO:0000256" key="9">
    <source>
        <dbReference type="ARBA" id="ARBA00023186"/>
    </source>
</evidence>
<evidence type="ECO:0000256" key="6">
    <source>
        <dbReference type="ARBA" id="ARBA00022723"/>
    </source>
</evidence>
<keyword evidence="5 10" id="KW-0949">S-adenosyl-L-methionine</keyword>
<evidence type="ECO:0000256" key="2">
    <source>
        <dbReference type="ARBA" id="ARBA00006100"/>
    </source>
</evidence>
<dbReference type="PANTHER" id="PTHR13932">
    <property type="entry name" value="COPROPORPHYRINIGEN III OXIDASE"/>
    <property type="match status" value="1"/>
</dbReference>
<name>A0AAX2UJ56_9BACT</name>
<dbReference type="Proteomes" id="UP000306813">
    <property type="component" value="Unassembled WGS sequence"/>
</dbReference>
<dbReference type="Gene3D" id="3.20.20.70">
    <property type="entry name" value="Aldolase class I"/>
    <property type="match status" value="1"/>
</dbReference>
<evidence type="ECO:0000256" key="3">
    <source>
        <dbReference type="ARBA" id="ARBA00017228"/>
    </source>
</evidence>
<dbReference type="SMART" id="SM00729">
    <property type="entry name" value="Elp3"/>
    <property type="match status" value="1"/>
</dbReference>
<keyword evidence="7 10" id="KW-0408">Iron</keyword>
<evidence type="ECO:0000313" key="12">
    <source>
        <dbReference type="EMBL" id="TNB57584.1"/>
    </source>
</evidence>